<accession>A0ABT9E7M9</accession>
<evidence type="ECO:0000313" key="2">
    <source>
        <dbReference type="Proteomes" id="UP001243009"/>
    </source>
</evidence>
<proteinExistence type="predicted"/>
<organism evidence="1 2">
    <name type="scientific">Paracraurococcus lichenis</name>
    <dbReference type="NCBI Taxonomy" id="3064888"/>
    <lineage>
        <taxon>Bacteria</taxon>
        <taxon>Pseudomonadati</taxon>
        <taxon>Pseudomonadota</taxon>
        <taxon>Alphaproteobacteria</taxon>
        <taxon>Acetobacterales</taxon>
        <taxon>Roseomonadaceae</taxon>
        <taxon>Paracraurococcus</taxon>
    </lineage>
</organism>
<reference evidence="1 2" key="1">
    <citation type="submission" date="2023-08" db="EMBL/GenBank/DDBJ databases">
        <title>The draft genome sequence of Paracraurococcus sp. LOR1-02.</title>
        <authorList>
            <person name="Kingkaew E."/>
            <person name="Tanasupawat S."/>
        </authorList>
    </citation>
    <scope>NUCLEOTIDE SEQUENCE [LARGE SCALE GENOMIC DNA]</scope>
    <source>
        <strain evidence="1 2">LOR1-02</strain>
    </source>
</reference>
<dbReference type="RefSeq" id="WP_305106815.1">
    <property type="nucleotide sequence ID" value="NZ_JAUTWS010000037.1"/>
</dbReference>
<evidence type="ECO:0008006" key="3">
    <source>
        <dbReference type="Google" id="ProtNLM"/>
    </source>
</evidence>
<comment type="caution">
    <text evidence="1">The sequence shown here is derived from an EMBL/GenBank/DDBJ whole genome shotgun (WGS) entry which is preliminary data.</text>
</comment>
<dbReference type="Proteomes" id="UP001243009">
    <property type="component" value="Unassembled WGS sequence"/>
</dbReference>
<gene>
    <name evidence="1" type="ORF">Q7A36_26695</name>
</gene>
<dbReference type="EMBL" id="JAUTWS010000037">
    <property type="protein sequence ID" value="MDO9711960.1"/>
    <property type="molecule type" value="Genomic_DNA"/>
</dbReference>
<evidence type="ECO:0000313" key="1">
    <source>
        <dbReference type="EMBL" id="MDO9711960.1"/>
    </source>
</evidence>
<name>A0ABT9E7M9_9PROT</name>
<sequence length="267" mass="28158">MSDSGTARQAMLAQLAGALAALGEKLRTQQQAAVDLCALGARAEEVARTARGLAFDRRLPGEERLRGLSDELQDFAAAMQAAADQVERDTLLGRSVAAALGRHAEDLNALSRLRAEAADLQEVRARLRPLLETLDGLPQQMKANRERTAEVTALAARAGQLALRAGRLAAGGLPGRQDQVIALSRELGRLAEDAVEVSARFSADAAVGVEVAEQMAGRARDLSTGSANGLARILEAGHAMAQSAPDAPAPRYDWAAAMPFLPGSRRR</sequence>
<keyword evidence="2" id="KW-1185">Reference proteome</keyword>
<protein>
    <recommendedName>
        <fullName evidence="3">Methyl-accepting chemotaxis protein</fullName>
    </recommendedName>
</protein>